<evidence type="ECO:0000256" key="10">
    <source>
        <dbReference type="ARBA" id="ARBA00038058"/>
    </source>
</evidence>
<keyword evidence="6" id="KW-0408">Iron</keyword>
<keyword evidence="13" id="KW-1185">Reference proteome</keyword>
<keyword evidence="7" id="KW-0411">Iron-sulfur</keyword>
<dbReference type="PROSITE" id="PS51193">
    <property type="entry name" value="HELICASE_ATP_BIND_2"/>
    <property type="match status" value="1"/>
</dbReference>
<dbReference type="SMART" id="SM00487">
    <property type="entry name" value="DEXDc"/>
    <property type="match status" value="1"/>
</dbReference>
<organism evidence="12 13">
    <name type="scientific">marine gamma proteobacterium HTCC2143</name>
    <dbReference type="NCBI Taxonomy" id="247633"/>
    <lineage>
        <taxon>Bacteria</taxon>
        <taxon>Pseudomonadati</taxon>
        <taxon>Pseudomonadota</taxon>
        <taxon>Gammaproteobacteria</taxon>
        <taxon>Cellvibrionales</taxon>
        <taxon>Spongiibacteraceae</taxon>
        <taxon>BD1-7 clade</taxon>
    </lineage>
</organism>
<feature type="domain" description="Helicase ATP-binding" evidence="11">
    <location>
        <begin position="16"/>
        <end position="304"/>
    </location>
</feature>
<dbReference type="STRING" id="247633.GP2143_08184"/>
<evidence type="ECO:0000256" key="2">
    <source>
        <dbReference type="ARBA" id="ARBA00022741"/>
    </source>
</evidence>
<name>A0YCJ4_9GAMM</name>
<dbReference type="GO" id="GO:0051536">
    <property type="term" value="F:iron-sulfur cluster binding"/>
    <property type="evidence" value="ECO:0007669"/>
    <property type="project" value="UniProtKB-KW"/>
</dbReference>
<evidence type="ECO:0000256" key="9">
    <source>
        <dbReference type="ARBA" id="ARBA00023235"/>
    </source>
</evidence>
<dbReference type="OrthoDB" id="9805194at2"/>
<proteinExistence type="inferred from homology"/>
<dbReference type="GO" id="GO:0006281">
    <property type="term" value="P:DNA repair"/>
    <property type="evidence" value="ECO:0007669"/>
    <property type="project" value="TreeGrafter"/>
</dbReference>
<gene>
    <name evidence="12" type="ORF">GP2143_08184</name>
</gene>
<dbReference type="Pfam" id="PF06733">
    <property type="entry name" value="DEAD_2"/>
    <property type="match status" value="1"/>
</dbReference>
<dbReference type="Proteomes" id="UP000004931">
    <property type="component" value="Unassembled WGS sequence"/>
</dbReference>
<keyword evidence="1" id="KW-0479">Metal-binding</keyword>
<dbReference type="Pfam" id="PF13307">
    <property type="entry name" value="Helicase_C_2"/>
    <property type="match status" value="1"/>
</dbReference>
<dbReference type="SUPFAM" id="SSF52540">
    <property type="entry name" value="P-loop containing nucleoside triphosphate hydrolases"/>
    <property type="match status" value="2"/>
</dbReference>
<keyword evidence="8" id="KW-0238">DNA-binding</keyword>
<dbReference type="InterPro" id="IPR010614">
    <property type="entry name" value="RAD3-like_helicase_DEAD"/>
</dbReference>
<protein>
    <submittedName>
        <fullName evidence="12">Helicase c2</fullName>
    </submittedName>
</protein>
<dbReference type="SMART" id="SM00491">
    <property type="entry name" value="HELICc2"/>
    <property type="match status" value="1"/>
</dbReference>
<keyword evidence="5" id="KW-0067">ATP-binding</keyword>
<dbReference type="InterPro" id="IPR014013">
    <property type="entry name" value="Helic_SF1/SF2_ATP-bd_DinG/Rad3"/>
</dbReference>
<sequence length="643" mass="71973">MTDVKSSDELLAAGGPIDRQWPEFVAREGQQQMAIRVQQSIDDQVSLLVEAPSGSGKTLAYLVPIVMTAQRAIISTASRYLQSQLFKHDLPLIQGLLGSHRKVALLQGRSNYLCPYYLDKNTLRLRSEQESSGGYDRQSYQQLTRLSQRFRNTGIGELSLLAPELAPGLLPHVTSSRDDCLSTQCPDFSRCPLMAARQQAEGADIVIVNHSLLFSDQVMRKEQLGSLLPSAGVVVVDEAHRISDFAQTIVGLRLSSGTLKSLCRDVSRAIQVGAPEQRLILSRLEKLQSGLSKLDAHIPSAKPYHRQQHVDVINQLSIALRQLRRDLNIVKQRDHSFVQLEIRTGLIVDRLNEIVSYKGLCWVQGRENGFVIQTIPLTISLLIKELFQQSPCSWIFTSATLTVNSSPDRFKRVLGLDAVNFYQASSDIDFQRQAMLYTPKIPVDPRKDEFYDYYVEQLLPLLAAAKGRVLCLFSSYRGLNATASRLRRKGKAVLIQRSPRDPRRVDNYKLVAQLKNQPQGILLATGSFWEGVDLSGFPLSAVAIDKLPFAHRDDPLIQLRSQELSGHGVDSFSEYLLPDAIVRLRQGCGRLLRRVSDRGVIMIADPRLQSQAYGQDFMASLPSMRRAVTVSEIESFFSESKSE</sequence>
<dbReference type="InterPro" id="IPR045028">
    <property type="entry name" value="DinG/Rad3-like"/>
</dbReference>
<evidence type="ECO:0000256" key="4">
    <source>
        <dbReference type="ARBA" id="ARBA00022806"/>
    </source>
</evidence>
<dbReference type="AlphaFoldDB" id="A0YCJ4"/>
<keyword evidence="2" id="KW-0547">Nucleotide-binding</keyword>
<evidence type="ECO:0000256" key="1">
    <source>
        <dbReference type="ARBA" id="ARBA00022723"/>
    </source>
</evidence>
<dbReference type="GO" id="GO:0003677">
    <property type="term" value="F:DNA binding"/>
    <property type="evidence" value="ECO:0007669"/>
    <property type="project" value="UniProtKB-KW"/>
</dbReference>
<evidence type="ECO:0000259" key="11">
    <source>
        <dbReference type="PROSITE" id="PS51193"/>
    </source>
</evidence>
<dbReference type="GO" id="GO:0046872">
    <property type="term" value="F:metal ion binding"/>
    <property type="evidence" value="ECO:0007669"/>
    <property type="project" value="UniProtKB-KW"/>
</dbReference>
<keyword evidence="4 12" id="KW-0347">Helicase</keyword>
<dbReference type="PANTHER" id="PTHR11472:SF34">
    <property type="entry name" value="REGULATOR OF TELOMERE ELONGATION HELICASE 1"/>
    <property type="match status" value="1"/>
</dbReference>
<evidence type="ECO:0000256" key="7">
    <source>
        <dbReference type="ARBA" id="ARBA00023014"/>
    </source>
</evidence>
<evidence type="ECO:0000313" key="13">
    <source>
        <dbReference type="Proteomes" id="UP000004931"/>
    </source>
</evidence>
<dbReference type="EMBL" id="AAVT01000003">
    <property type="protein sequence ID" value="EAW31513.1"/>
    <property type="molecule type" value="Genomic_DNA"/>
</dbReference>
<dbReference type="InterPro" id="IPR002464">
    <property type="entry name" value="DNA/RNA_helicase_DEAH_CS"/>
</dbReference>
<dbReference type="InterPro" id="IPR027417">
    <property type="entry name" value="P-loop_NTPase"/>
</dbReference>
<accession>A0YCJ4</accession>
<dbReference type="PROSITE" id="PS00690">
    <property type="entry name" value="DEAH_ATP_HELICASE"/>
    <property type="match status" value="1"/>
</dbReference>
<evidence type="ECO:0000313" key="12">
    <source>
        <dbReference type="EMBL" id="EAW31513.1"/>
    </source>
</evidence>
<comment type="similarity">
    <text evidence="10">Belongs to the helicase family. DinG subfamily.</text>
</comment>
<evidence type="ECO:0000256" key="5">
    <source>
        <dbReference type="ARBA" id="ARBA00022840"/>
    </source>
</evidence>
<dbReference type="eggNOG" id="COG1199">
    <property type="taxonomic scope" value="Bacteria"/>
</dbReference>
<dbReference type="InterPro" id="IPR006555">
    <property type="entry name" value="ATP-dep_Helicase_C"/>
</dbReference>
<keyword evidence="3" id="KW-0378">Hydrolase</keyword>
<evidence type="ECO:0000256" key="3">
    <source>
        <dbReference type="ARBA" id="ARBA00022801"/>
    </source>
</evidence>
<dbReference type="GO" id="GO:0016818">
    <property type="term" value="F:hydrolase activity, acting on acid anhydrides, in phosphorus-containing anhydrides"/>
    <property type="evidence" value="ECO:0007669"/>
    <property type="project" value="InterPro"/>
</dbReference>
<dbReference type="GO" id="GO:0003678">
    <property type="term" value="F:DNA helicase activity"/>
    <property type="evidence" value="ECO:0007669"/>
    <property type="project" value="InterPro"/>
</dbReference>
<comment type="caution">
    <text evidence="12">The sequence shown here is derived from an EMBL/GenBank/DDBJ whole genome shotgun (WGS) entry which is preliminary data.</text>
</comment>
<evidence type="ECO:0000256" key="6">
    <source>
        <dbReference type="ARBA" id="ARBA00023004"/>
    </source>
</evidence>
<dbReference type="Gene3D" id="3.40.50.300">
    <property type="entry name" value="P-loop containing nucleotide triphosphate hydrolases"/>
    <property type="match status" value="2"/>
</dbReference>
<dbReference type="GO" id="GO:0005524">
    <property type="term" value="F:ATP binding"/>
    <property type="evidence" value="ECO:0007669"/>
    <property type="project" value="UniProtKB-KW"/>
</dbReference>
<keyword evidence="9" id="KW-0413">Isomerase</keyword>
<reference evidence="12 13" key="1">
    <citation type="journal article" date="2010" name="J. Bacteriol.">
        <title>Genome sequence of the oligotrophic marine Gammaproteobacterium HTCC2143, isolated from the Oregon Coast.</title>
        <authorList>
            <person name="Oh H.M."/>
            <person name="Kang I."/>
            <person name="Ferriera S."/>
            <person name="Giovannoni S.J."/>
            <person name="Cho J.C."/>
        </authorList>
    </citation>
    <scope>NUCLEOTIDE SEQUENCE [LARGE SCALE GENOMIC DNA]</scope>
    <source>
        <strain evidence="12 13">HTCC2143</strain>
    </source>
</reference>
<dbReference type="InterPro" id="IPR014001">
    <property type="entry name" value="Helicase_ATP-bd"/>
</dbReference>
<evidence type="ECO:0000256" key="8">
    <source>
        <dbReference type="ARBA" id="ARBA00023125"/>
    </source>
</evidence>
<dbReference type="PANTHER" id="PTHR11472">
    <property type="entry name" value="DNA REPAIR DEAD HELICASE RAD3/XP-D SUBFAMILY MEMBER"/>
    <property type="match status" value="1"/>
</dbReference>